<evidence type="ECO:0000313" key="3">
    <source>
        <dbReference type="Proteomes" id="UP001224775"/>
    </source>
</evidence>
<feature type="compositionally biased region" description="Polar residues" evidence="1">
    <location>
        <begin position="110"/>
        <end position="120"/>
    </location>
</feature>
<proteinExistence type="predicted"/>
<gene>
    <name evidence="2" type="ORF">QTG54_012412</name>
</gene>
<name>A0AAD8Y073_9STRA</name>
<feature type="region of interest" description="Disordered" evidence="1">
    <location>
        <begin position="70"/>
        <end position="133"/>
    </location>
</feature>
<organism evidence="2 3">
    <name type="scientific">Skeletonema marinoi</name>
    <dbReference type="NCBI Taxonomy" id="267567"/>
    <lineage>
        <taxon>Eukaryota</taxon>
        <taxon>Sar</taxon>
        <taxon>Stramenopiles</taxon>
        <taxon>Ochrophyta</taxon>
        <taxon>Bacillariophyta</taxon>
        <taxon>Coscinodiscophyceae</taxon>
        <taxon>Thalassiosirophycidae</taxon>
        <taxon>Thalassiosirales</taxon>
        <taxon>Skeletonemataceae</taxon>
        <taxon>Skeletonema</taxon>
        <taxon>Skeletonema marinoi-dohrnii complex</taxon>
    </lineage>
</organism>
<dbReference type="AlphaFoldDB" id="A0AAD8Y073"/>
<evidence type="ECO:0000256" key="1">
    <source>
        <dbReference type="SAM" id="MobiDB-lite"/>
    </source>
</evidence>
<dbReference type="InterPro" id="IPR011990">
    <property type="entry name" value="TPR-like_helical_dom_sf"/>
</dbReference>
<keyword evidence="3" id="KW-1185">Reference proteome</keyword>
<protein>
    <submittedName>
        <fullName evidence="2">Uncharacterized protein</fullName>
    </submittedName>
</protein>
<feature type="compositionally biased region" description="Acidic residues" evidence="1">
    <location>
        <begin position="476"/>
        <end position="486"/>
    </location>
</feature>
<feature type="compositionally biased region" description="Basic residues" evidence="1">
    <location>
        <begin position="813"/>
        <end position="823"/>
    </location>
</feature>
<comment type="caution">
    <text evidence="2">The sequence shown here is derived from an EMBL/GenBank/DDBJ whole genome shotgun (WGS) entry which is preliminary data.</text>
</comment>
<feature type="region of interest" description="Disordered" evidence="1">
    <location>
        <begin position="805"/>
        <end position="835"/>
    </location>
</feature>
<feature type="region of interest" description="Disordered" evidence="1">
    <location>
        <begin position="469"/>
        <end position="496"/>
    </location>
</feature>
<dbReference type="Proteomes" id="UP001224775">
    <property type="component" value="Unassembled WGS sequence"/>
</dbReference>
<evidence type="ECO:0000313" key="2">
    <source>
        <dbReference type="EMBL" id="KAK1736967.1"/>
    </source>
</evidence>
<accession>A0AAD8Y073</accession>
<dbReference type="Gene3D" id="1.25.40.10">
    <property type="entry name" value="Tetratricopeptide repeat domain"/>
    <property type="match status" value="1"/>
</dbReference>
<reference evidence="2" key="1">
    <citation type="submission" date="2023-06" db="EMBL/GenBank/DDBJ databases">
        <title>Survivors Of The Sea: Transcriptome response of Skeletonema marinoi to long-term dormancy.</title>
        <authorList>
            <person name="Pinder M.I.M."/>
            <person name="Kourtchenko O."/>
            <person name="Robertson E.K."/>
            <person name="Larsson T."/>
            <person name="Maumus F."/>
            <person name="Osuna-Cruz C.M."/>
            <person name="Vancaester E."/>
            <person name="Stenow R."/>
            <person name="Vandepoele K."/>
            <person name="Ploug H."/>
            <person name="Bruchert V."/>
            <person name="Godhe A."/>
            <person name="Topel M."/>
        </authorList>
    </citation>
    <scope>NUCLEOTIDE SEQUENCE</scope>
    <source>
        <strain evidence="2">R05AC</strain>
    </source>
</reference>
<sequence length="855" mass="95879">MISSSLRAARTRWSNRPQYSTVASSFRAASIHQQQHQRECRLIVTTSPRFWDADNRSSQYGVFSSCSAHLPPVDDNGNDDTTSRNDTPSSTADYAGNDNGAVTNIDALSPPSTLNIPFQRSKQNKNKKTTSSSSEILSSFDARAQAKLKALATAKVDAEVAKHAYLELVGSANNNNTIDDSTIALHDEWKQSEEQLSHAYSQAIKYTSRILKNPKATQTAENFLLEWMDRFTHSFDDDSDGTPSDTTYMNKKRMIRTINKIVPRLNESSTSKNEVANNNDEKVLPKIHIPPPTEKDYLNVLRAYSISKAKRKGQQCEALLSNMLEVAKTAAFYYSQEDRSWTDDRVHDVGMEMIEHNGVDGEGERRWKGWVTESIPKSKAFSIAIKCYAGTTQTESLERILLLNNIHDEFAKCCVPYIHGVYSDDPYVLFHSIKSLKNFQIDQERELGSKWIQKLHKFVTSQENIGYLANKTEPADNNDEEGEELDSGTGKSTGQTTIDVTSAYTTVIRLLAKLRGTKGVAHDARNILDQMHNVQTINEHGFKVEGGFENDPIASIDIRSNAYNLVLGLYRDSKDEKDSMKAVNLLQKMVDAGNKPLSERGGSQYLMNNRLNRDKATQVAELLLTLMEGQDFIEPSITVHNAYLKLCNNLLHGTPELFDKAQVILGNLKQRHDLSPDSETMALVIKACSVSDREDHEKVLATATEIFSQLVAQEVTENSALALTDGAYFHMMKCVHNYMGNDDAKKERIEDLFSEACQRGMCSANVLSMFRNSVSDEEYRLTVGKGRLADKWIQNVTSPLAQKVRYTDGSKGGKGKHAQRKGKSTSGWVKKQKVREATIEARRKGKQAKKFYKKV</sequence>
<dbReference type="EMBL" id="JATAAI010000027">
    <property type="protein sequence ID" value="KAK1736967.1"/>
    <property type="molecule type" value="Genomic_DNA"/>
</dbReference>